<proteinExistence type="predicted"/>
<reference evidence="2 3" key="1">
    <citation type="journal article" date="2011" name="BMC Genomics">
        <title>Comparative genome analysis and genome-guided physiological analysis of Roseobacter litoralis.</title>
        <authorList>
            <person name="Kalhoefer D."/>
            <person name="Thole S."/>
            <person name="Voget S."/>
            <person name="Lehmann R."/>
            <person name="Liesegang H."/>
            <person name="Wollher A."/>
            <person name="Daniel R."/>
            <person name="Simon M."/>
            <person name="Brinkhoff T."/>
        </authorList>
    </citation>
    <scope>NUCLEOTIDE SEQUENCE [LARGE SCALE GENOMIC DNA]</scope>
    <source>
        <strain evidence="3">ATCC 49566 / DSM 6996 / JCM 21268 / NBRC 15278 / OCh 149</strain>
    </source>
</reference>
<evidence type="ECO:0000313" key="2">
    <source>
        <dbReference type="EMBL" id="AEI93067.1"/>
    </source>
</evidence>
<accession>F7ZB74</accession>
<dbReference type="Proteomes" id="UP000001353">
    <property type="component" value="Chromosome"/>
</dbReference>
<evidence type="ECO:0000256" key="1">
    <source>
        <dbReference type="SAM" id="MobiDB-lite"/>
    </source>
</evidence>
<evidence type="ECO:0000313" key="3">
    <source>
        <dbReference type="Proteomes" id="UP000001353"/>
    </source>
</evidence>
<name>F7ZB74_ROSLO</name>
<keyword evidence="3" id="KW-1185">Reference proteome</keyword>
<organism evidence="2 3">
    <name type="scientific">Roseobacter litoralis (strain ATCC 49566 / DSM 6996 / JCM 21268 / NBRC 15278 / OCh 149)</name>
    <dbReference type="NCBI Taxonomy" id="391595"/>
    <lineage>
        <taxon>Bacteria</taxon>
        <taxon>Pseudomonadati</taxon>
        <taxon>Pseudomonadota</taxon>
        <taxon>Alphaproteobacteria</taxon>
        <taxon>Rhodobacterales</taxon>
        <taxon>Roseobacteraceae</taxon>
        <taxon>Roseobacter</taxon>
    </lineage>
</organism>
<dbReference type="HOGENOM" id="CLU_2344875_0_0_5"/>
<gene>
    <name evidence="2" type="ordered locus">RLO149_c010580</name>
</gene>
<protein>
    <submittedName>
        <fullName evidence="2">Uncharacterized protein</fullName>
    </submittedName>
</protein>
<dbReference type="AlphaFoldDB" id="F7ZB74"/>
<feature type="region of interest" description="Disordered" evidence="1">
    <location>
        <begin position="40"/>
        <end position="62"/>
    </location>
</feature>
<dbReference type="STRING" id="391595.RLO149_c010580"/>
<dbReference type="EMBL" id="CP002623">
    <property type="protein sequence ID" value="AEI93067.1"/>
    <property type="molecule type" value="Genomic_DNA"/>
</dbReference>
<sequence length="97" mass="10526">MPECLGDRVTVTLDSTGAIIAGARPSAPFVCIAAASEHVPPDGSRVMTASRPRSALSHPPNRFRRDNLQFQMRRRTKVFLPFGSLNAVSHIGGELQK</sequence>
<dbReference type="KEGG" id="rli:RLO149_c010580"/>